<dbReference type="InterPro" id="IPR001173">
    <property type="entry name" value="Glyco_trans_2-like"/>
</dbReference>
<dbReference type="PANTHER" id="PTHR43646:SF2">
    <property type="entry name" value="GLYCOSYLTRANSFERASE 2-LIKE DOMAIN-CONTAINING PROTEIN"/>
    <property type="match status" value="1"/>
</dbReference>
<dbReference type="SUPFAM" id="SSF53448">
    <property type="entry name" value="Nucleotide-diphospho-sugar transferases"/>
    <property type="match status" value="1"/>
</dbReference>
<reference evidence="11" key="2">
    <citation type="submission" date="2022-05" db="EMBL/GenBank/DDBJ databases">
        <authorList>
            <person name="Kim J.-S."/>
            <person name="Lee K."/>
            <person name="Suh M."/>
            <person name="Eom M."/>
            <person name="Kim J.-S."/>
            <person name="Kim D.-S."/>
            <person name="Ko S.-H."/>
            <person name="Shin Y."/>
            <person name="Lee J.-S."/>
        </authorList>
    </citation>
    <scope>NUCLEOTIDE SEQUENCE</scope>
    <source>
        <strain evidence="11">N237</strain>
    </source>
</reference>
<comment type="subcellular location">
    <subcellularLocation>
        <location evidence="1">Cell membrane</location>
    </subcellularLocation>
</comment>
<keyword evidence="2" id="KW-1003">Cell membrane</keyword>
<dbReference type="Pfam" id="PF00535">
    <property type="entry name" value="Glycos_transf_2"/>
    <property type="match status" value="1"/>
</dbReference>
<protein>
    <recommendedName>
        <fullName evidence="9">4,4'-diaponeurosporenoate glycosyltransferase</fullName>
    </recommendedName>
</protein>
<comment type="function">
    <text evidence="6">Catalyzes the glycosylation of 4,4'-diaponeurosporenoate, i.e. the esterification of glucose at the C1'' position with the carboxyl group of 4,4'-diaponeurosporenic acid, to form glycosyl-4,4'-diaponeurosporenoate. This is a step in the biosynthesis of staphyloxanthin, an orange pigment present in most staphylococci strains.</text>
</comment>
<evidence type="ECO:0000256" key="6">
    <source>
        <dbReference type="ARBA" id="ARBA00037281"/>
    </source>
</evidence>
<gene>
    <name evidence="11" type="ORF">M6D93_02250</name>
</gene>
<comment type="pathway">
    <text evidence="7">Carotenoid biosynthesis; staphyloxanthin biosynthesis; staphyloxanthin from farnesyl diphosphate: step 4/5.</text>
</comment>
<evidence type="ECO:0000256" key="4">
    <source>
        <dbReference type="ARBA" id="ARBA00022679"/>
    </source>
</evidence>
<evidence type="ECO:0000313" key="12">
    <source>
        <dbReference type="Proteomes" id="UP001056336"/>
    </source>
</evidence>
<evidence type="ECO:0000259" key="10">
    <source>
        <dbReference type="Pfam" id="PF00535"/>
    </source>
</evidence>
<organism evidence="11 12">
    <name type="scientific">Jatrophihabitans telluris</name>
    <dbReference type="NCBI Taxonomy" id="2038343"/>
    <lineage>
        <taxon>Bacteria</taxon>
        <taxon>Bacillati</taxon>
        <taxon>Actinomycetota</taxon>
        <taxon>Actinomycetes</taxon>
        <taxon>Jatrophihabitantales</taxon>
        <taxon>Jatrophihabitantaceae</taxon>
        <taxon>Jatrophihabitans</taxon>
    </lineage>
</organism>
<keyword evidence="4" id="KW-0808">Transferase</keyword>
<dbReference type="CDD" id="cd00761">
    <property type="entry name" value="Glyco_tranf_GTA_type"/>
    <property type="match status" value="1"/>
</dbReference>
<dbReference type="Proteomes" id="UP001056336">
    <property type="component" value="Chromosome"/>
</dbReference>
<evidence type="ECO:0000256" key="3">
    <source>
        <dbReference type="ARBA" id="ARBA00022676"/>
    </source>
</evidence>
<feature type="domain" description="Glycosyltransferase 2-like" evidence="10">
    <location>
        <begin position="14"/>
        <end position="151"/>
    </location>
</feature>
<dbReference type="EMBL" id="CP097332">
    <property type="protein sequence ID" value="UQX88834.1"/>
    <property type="molecule type" value="Genomic_DNA"/>
</dbReference>
<evidence type="ECO:0000256" key="7">
    <source>
        <dbReference type="ARBA" id="ARBA00037904"/>
    </source>
</evidence>
<accession>A0ABY4QZ31</accession>
<reference evidence="11" key="1">
    <citation type="journal article" date="2018" name="Int. J. Syst. Evol. Microbiol.">
        <title>Jatrophihabitans telluris sp. nov., isolated from sediment soil of lava forest wetlands and the emended description of the genus Jatrophihabitans.</title>
        <authorList>
            <person name="Lee K.C."/>
            <person name="Suh M.K."/>
            <person name="Eom M.K."/>
            <person name="Kim K.K."/>
            <person name="Kim J.S."/>
            <person name="Kim D.S."/>
            <person name="Ko S.H."/>
            <person name="Shin Y.K."/>
            <person name="Lee J.S."/>
        </authorList>
    </citation>
    <scope>NUCLEOTIDE SEQUENCE</scope>
    <source>
        <strain evidence="11">N237</strain>
    </source>
</reference>
<keyword evidence="5" id="KW-0472">Membrane</keyword>
<evidence type="ECO:0000256" key="2">
    <source>
        <dbReference type="ARBA" id="ARBA00022475"/>
    </source>
</evidence>
<dbReference type="RefSeq" id="WP_249772616.1">
    <property type="nucleotide sequence ID" value="NZ_CP097332.1"/>
</dbReference>
<evidence type="ECO:0000256" key="1">
    <source>
        <dbReference type="ARBA" id="ARBA00004236"/>
    </source>
</evidence>
<name>A0ABY4QZ31_9ACTN</name>
<evidence type="ECO:0000256" key="5">
    <source>
        <dbReference type="ARBA" id="ARBA00023136"/>
    </source>
</evidence>
<dbReference type="Gene3D" id="3.90.550.10">
    <property type="entry name" value="Spore Coat Polysaccharide Biosynthesis Protein SpsA, Chain A"/>
    <property type="match status" value="1"/>
</dbReference>
<evidence type="ECO:0000256" key="8">
    <source>
        <dbReference type="ARBA" id="ARBA00038120"/>
    </source>
</evidence>
<dbReference type="PANTHER" id="PTHR43646">
    <property type="entry name" value="GLYCOSYLTRANSFERASE"/>
    <property type="match status" value="1"/>
</dbReference>
<sequence>MTRTEPRSQRYIGVVVPAHNEEDHLGPCLTSILVAAESARSMGYRVEVVVVLDRCTDRTAARVPTSAGWPRIRVLSCRQGGVGAARDDGMRSLIRRYPTDRLWLASTDADSLVPVDWLTAQLTHHANGAEVVAGTVQVRDWSEHQPDVVDRYLLGYRHEPGHGHVHGANLGLSANAYLRAGGFPRVTEHEDVGLIATVSRLNLPMVWVADLPVITSARRHNRAPGGFAGHLRALAAEVADVG</sequence>
<comment type="similarity">
    <text evidence="8">Belongs to the glycosyltransferase 2 family. CrtQ subfamily.</text>
</comment>
<evidence type="ECO:0000313" key="11">
    <source>
        <dbReference type="EMBL" id="UQX88834.1"/>
    </source>
</evidence>
<evidence type="ECO:0000256" key="9">
    <source>
        <dbReference type="ARBA" id="ARBA00040345"/>
    </source>
</evidence>
<dbReference type="InterPro" id="IPR029044">
    <property type="entry name" value="Nucleotide-diphossugar_trans"/>
</dbReference>
<proteinExistence type="inferred from homology"/>
<keyword evidence="3" id="KW-0328">Glycosyltransferase</keyword>
<keyword evidence="12" id="KW-1185">Reference proteome</keyword>